<dbReference type="Proteomes" id="UP000005536">
    <property type="component" value="Unassembled WGS sequence"/>
</dbReference>
<organism evidence="1 2">
    <name type="scientific">Neisseria elongata subsp. glycolytica ATCC 29315</name>
    <dbReference type="NCBI Taxonomy" id="546263"/>
    <lineage>
        <taxon>Bacteria</taxon>
        <taxon>Pseudomonadati</taxon>
        <taxon>Pseudomonadota</taxon>
        <taxon>Betaproteobacteria</taxon>
        <taxon>Neisseriales</taxon>
        <taxon>Neisseriaceae</taxon>
        <taxon>Neisseria</taxon>
    </lineage>
</organism>
<name>D4DVJ2_NEIEG</name>
<reference evidence="1 2" key="1">
    <citation type="submission" date="2010-02" db="EMBL/GenBank/DDBJ databases">
        <authorList>
            <person name="Weinstock G."/>
            <person name="Sodergren E."/>
            <person name="Clifton S."/>
            <person name="Fulton L."/>
            <person name="Fulton B."/>
            <person name="Courtney L."/>
            <person name="Fronick C."/>
            <person name="Harrison M."/>
            <person name="Strong C."/>
            <person name="Farmer C."/>
            <person name="Delahaunty K."/>
            <person name="Markovic C."/>
            <person name="Hall O."/>
            <person name="Minx P."/>
            <person name="Tomlinson C."/>
            <person name="Mitreva M."/>
            <person name="Nelson J."/>
            <person name="Hou S."/>
            <person name="Wollam A."/>
            <person name="Pepin K.H."/>
            <person name="Johnson M."/>
            <person name="Bhonagiri V."/>
            <person name="Zhang X."/>
            <person name="Suruliraj S."/>
            <person name="Warren W."/>
            <person name="Chinwalla A."/>
            <person name="Mardis E.R."/>
            <person name="Wilson R.K."/>
        </authorList>
    </citation>
    <scope>NUCLEOTIDE SEQUENCE [LARGE SCALE GENOMIC DNA]</scope>
    <source>
        <strain evidence="1 2">ATCC 29315</strain>
    </source>
</reference>
<accession>D4DVJ2</accession>
<gene>
    <name evidence="1" type="ORF">NEIELOOT_03109</name>
</gene>
<dbReference type="AlphaFoldDB" id="D4DVJ2"/>
<evidence type="ECO:0000313" key="2">
    <source>
        <dbReference type="Proteomes" id="UP000005536"/>
    </source>
</evidence>
<evidence type="ECO:0000313" key="1">
    <source>
        <dbReference type="EMBL" id="EFE48122.1"/>
    </source>
</evidence>
<protein>
    <submittedName>
        <fullName evidence="1">Uncharacterized protein</fullName>
    </submittedName>
</protein>
<comment type="caution">
    <text evidence="1">The sequence shown here is derived from an EMBL/GenBank/DDBJ whole genome shotgun (WGS) entry which is preliminary data.</text>
</comment>
<dbReference type="EMBL" id="ADBF01000260">
    <property type="protein sequence ID" value="EFE48122.1"/>
    <property type="molecule type" value="Genomic_DNA"/>
</dbReference>
<proteinExistence type="predicted"/>
<sequence length="56" mass="6736">MLYFLCVCFAKLTPRFIFFEYFVNAAGRIVIDSFFSIKPRYCNFLSFVILFFLDQI</sequence>